<keyword evidence="4 7" id="KW-1133">Transmembrane helix</keyword>
<gene>
    <name evidence="9" type="ORF">MVES_003715</name>
</gene>
<dbReference type="InterPro" id="IPR005828">
    <property type="entry name" value="MFS_sugar_transport-like"/>
</dbReference>
<dbReference type="PROSITE" id="PS50850">
    <property type="entry name" value="MFS"/>
    <property type="match status" value="1"/>
</dbReference>
<keyword evidence="2" id="KW-0813">Transport</keyword>
<evidence type="ECO:0000256" key="5">
    <source>
        <dbReference type="ARBA" id="ARBA00023136"/>
    </source>
</evidence>
<feature type="transmembrane region" description="Helical" evidence="7">
    <location>
        <begin position="229"/>
        <end position="251"/>
    </location>
</feature>
<dbReference type="GO" id="GO:0046943">
    <property type="term" value="F:carboxylic acid transmembrane transporter activity"/>
    <property type="evidence" value="ECO:0007669"/>
    <property type="project" value="TreeGrafter"/>
</dbReference>
<dbReference type="InterPro" id="IPR020846">
    <property type="entry name" value="MFS_dom"/>
</dbReference>
<feature type="transmembrane region" description="Helical" evidence="7">
    <location>
        <begin position="96"/>
        <end position="116"/>
    </location>
</feature>
<evidence type="ECO:0000256" key="7">
    <source>
        <dbReference type="SAM" id="Phobius"/>
    </source>
</evidence>
<evidence type="ECO:0000259" key="8">
    <source>
        <dbReference type="PROSITE" id="PS50850"/>
    </source>
</evidence>
<dbReference type="STRING" id="2020962.A0A2N1J720"/>
<reference evidence="9 10" key="1">
    <citation type="submission" date="2017-10" db="EMBL/GenBank/DDBJ databases">
        <title>A novel species of cold-tolerant Malassezia isolated from bats.</title>
        <authorList>
            <person name="Lorch J.M."/>
            <person name="Palmer J.M."/>
            <person name="Vanderwolf K.J."/>
            <person name="Schmidt K.Z."/>
            <person name="Verant M.L."/>
            <person name="Weller T.J."/>
            <person name="Blehert D.S."/>
        </authorList>
    </citation>
    <scope>NUCLEOTIDE SEQUENCE [LARGE SCALE GENOMIC DNA]</scope>
    <source>
        <strain evidence="9 10">NWHC:44797-103</strain>
    </source>
</reference>
<dbReference type="PANTHER" id="PTHR23508:SF10">
    <property type="entry name" value="CARBOXYLIC ACID TRANSPORTER PROTEIN HOMOLOG"/>
    <property type="match status" value="1"/>
</dbReference>
<dbReference type="Pfam" id="PF00083">
    <property type="entry name" value="Sugar_tr"/>
    <property type="match status" value="1"/>
</dbReference>
<accession>A0A2N1J720</accession>
<feature type="transmembrane region" description="Helical" evidence="7">
    <location>
        <begin position="415"/>
        <end position="433"/>
    </location>
</feature>
<dbReference type="Gene3D" id="1.20.1250.20">
    <property type="entry name" value="MFS general substrate transporter like domains"/>
    <property type="match status" value="1"/>
</dbReference>
<evidence type="ECO:0000313" key="9">
    <source>
        <dbReference type="EMBL" id="PKI82365.1"/>
    </source>
</evidence>
<dbReference type="FunFam" id="1.20.1250.20:FF:000140">
    <property type="entry name" value="Putative MFS phospholipid transporter"/>
    <property type="match status" value="1"/>
</dbReference>
<dbReference type="EMBL" id="KZ454996">
    <property type="protein sequence ID" value="PKI82365.1"/>
    <property type="molecule type" value="Genomic_DNA"/>
</dbReference>
<feature type="transmembrane region" description="Helical" evidence="7">
    <location>
        <begin position="321"/>
        <end position="345"/>
    </location>
</feature>
<sequence>MAEGTGSSNEQEAEQWVQEHHHKLPLEELDPTPLENTKELENAAAVELDQRFTWKKIGTIAACGTALFSDGYVNGSMGNVNTILSKLYKDVMQDKSSTVTAIGFAGTVVGMLSFGYYSDAVGRKSGMIIAVLIIIVFSALSSGAYYKGETVGMVNMLIAWRFFTGVGVGAEYPTGSVAAAEQSEELPKKMQHTPFVLSTNFVLCLGSVAASFVPLVLTWICGENHNRLIWRLTLGLVIVPCLLVLPFRLVIKQSSLYKKGALSVRKIPYILVIRYYWFRLLCISVVWFIYDFINMPFGLFSSMITTTILGKSADTAPQWQAFGWSTLIAAFGLPGALLGAFTASFIGPKRSFMIALALQIIIGFIMSGLFSKLKDSMAAFCVVYGLFQSFGQLGPGSNLGLLASKSSAACVKGQFYGVAAAIGKIGAFGGTYAFKTLQSHYTKDDDRWYTVPFYLASSLACVSLVILTLFIQERNADCQYQEEIDFRRFLAQHDFDTGQMGLPDDTSIKTIGSGDTFIGLDEKDAHERAYP</sequence>
<dbReference type="OrthoDB" id="2261376at2759"/>
<comment type="subcellular location">
    <subcellularLocation>
        <location evidence="1">Membrane</location>
        <topology evidence="1">Multi-pass membrane protein</topology>
    </subcellularLocation>
</comment>
<keyword evidence="3 7" id="KW-0812">Transmembrane</keyword>
<dbReference type="GO" id="GO:0005886">
    <property type="term" value="C:plasma membrane"/>
    <property type="evidence" value="ECO:0007669"/>
    <property type="project" value="TreeGrafter"/>
</dbReference>
<keyword evidence="5 7" id="KW-0472">Membrane</keyword>
<evidence type="ECO:0000256" key="6">
    <source>
        <dbReference type="SAM" id="MobiDB-lite"/>
    </source>
</evidence>
<dbReference type="InterPro" id="IPR036259">
    <property type="entry name" value="MFS_trans_sf"/>
</dbReference>
<evidence type="ECO:0000313" key="10">
    <source>
        <dbReference type="Proteomes" id="UP000232875"/>
    </source>
</evidence>
<organism evidence="9 10">
    <name type="scientific">Malassezia vespertilionis</name>
    <dbReference type="NCBI Taxonomy" id="2020962"/>
    <lineage>
        <taxon>Eukaryota</taxon>
        <taxon>Fungi</taxon>
        <taxon>Dikarya</taxon>
        <taxon>Basidiomycota</taxon>
        <taxon>Ustilaginomycotina</taxon>
        <taxon>Malasseziomycetes</taxon>
        <taxon>Malasseziales</taxon>
        <taxon>Malasseziaceae</taxon>
        <taxon>Malassezia</taxon>
    </lineage>
</organism>
<evidence type="ECO:0000256" key="4">
    <source>
        <dbReference type="ARBA" id="ARBA00022989"/>
    </source>
</evidence>
<feature type="transmembrane region" description="Helical" evidence="7">
    <location>
        <begin position="352"/>
        <end position="371"/>
    </location>
</feature>
<feature type="transmembrane region" description="Helical" evidence="7">
    <location>
        <begin position="377"/>
        <end position="403"/>
    </location>
</feature>
<feature type="transmembrane region" description="Helical" evidence="7">
    <location>
        <begin position="272"/>
        <end position="290"/>
    </location>
</feature>
<feature type="compositionally biased region" description="Polar residues" evidence="6">
    <location>
        <begin position="1"/>
        <end position="10"/>
    </location>
</feature>
<dbReference type="PANTHER" id="PTHR23508">
    <property type="entry name" value="CARBOXYLIC ACID TRANSPORTER PROTEIN HOMOLOG"/>
    <property type="match status" value="1"/>
</dbReference>
<feature type="transmembrane region" description="Helical" evidence="7">
    <location>
        <begin position="195"/>
        <end position="217"/>
    </location>
</feature>
<protein>
    <recommendedName>
        <fullName evidence="8">Major facilitator superfamily (MFS) profile domain-containing protein</fullName>
    </recommendedName>
</protein>
<feature type="region of interest" description="Disordered" evidence="6">
    <location>
        <begin position="1"/>
        <end position="20"/>
    </location>
</feature>
<evidence type="ECO:0000256" key="2">
    <source>
        <dbReference type="ARBA" id="ARBA00022448"/>
    </source>
</evidence>
<dbReference type="Proteomes" id="UP000232875">
    <property type="component" value="Unassembled WGS sequence"/>
</dbReference>
<dbReference type="SUPFAM" id="SSF103473">
    <property type="entry name" value="MFS general substrate transporter"/>
    <property type="match status" value="1"/>
</dbReference>
<feature type="transmembrane region" description="Helical" evidence="7">
    <location>
        <begin position="128"/>
        <end position="146"/>
    </location>
</feature>
<feature type="transmembrane region" description="Helical" evidence="7">
    <location>
        <begin position="453"/>
        <end position="471"/>
    </location>
</feature>
<keyword evidence="10" id="KW-1185">Reference proteome</keyword>
<feature type="domain" description="Major facilitator superfamily (MFS) profile" evidence="8">
    <location>
        <begin position="59"/>
        <end position="475"/>
    </location>
</feature>
<name>A0A2N1J720_9BASI</name>
<dbReference type="AlphaFoldDB" id="A0A2N1J720"/>
<evidence type="ECO:0000256" key="1">
    <source>
        <dbReference type="ARBA" id="ARBA00004141"/>
    </source>
</evidence>
<evidence type="ECO:0000256" key="3">
    <source>
        <dbReference type="ARBA" id="ARBA00022692"/>
    </source>
</evidence>
<proteinExistence type="predicted"/>